<reference evidence="4" key="1">
    <citation type="journal article" date="2020" name="bioRxiv">
        <title>Comparative genomics of Chlamydomonas.</title>
        <authorList>
            <person name="Craig R.J."/>
            <person name="Hasan A.R."/>
            <person name="Ness R.W."/>
            <person name="Keightley P.D."/>
        </authorList>
    </citation>
    <scope>NUCLEOTIDE SEQUENCE</scope>
    <source>
        <strain evidence="4">CCAP 11/173</strain>
    </source>
</reference>
<dbReference type="Pfam" id="PF04113">
    <property type="entry name" value="Gpi16"/>
    <property type="match status" value="2"/>
</dbReference>
<dbReference type="InterPro" id="IPR007245">
    <property type="entry name" value="PIG-T"/>
</dbReference>
<protein>
    <recommendedName>
        <fullName evidence="6">GPI transamidase component PIG-T</fullName>
    </recommendedName>
</protein>
<evidence type="ECO:0000256" key="1">
    <source>
        <dbReference type="SAM" id="MobiDB-lite"/>
    </source>
</evidence>
<keyword evidence="3" id="KW-0732">Signal</keyword>
<dbReference type="PANTHER" id="PTHR12959">
    <property type="entry name" value="GPI TRANSAMIDASE COMPONENT PIG-T-RELATED"/>
    <property type="match status" value="1"/>
</dbReference>
<dbReference type="AlphaFoldDB" id="A0A835WJQ7"/>
<feature type="transmembrane region" description="Helical" evidence="2">
    <location>
        <begin position="688"/>
        <end position="706"/>
    </location>
</feature>
<keyword evidence="2" id="KW-0812">Transmembrane</keyword>
<dbReference type="PANTHER" id="PTHR12959:SF11">
    <property type="entry name" value="GPI TRANSAMIDASE COMPONENT PIG-T"/>
    <property type="match status" value="1"/>
</dbReference>
<feature type="chain" id="PRO_5032735737" description="GPI transamidase component PIG-T" evidence="3">
    <location>
        <begin position="29"/>
        <end position="796"/>
    </location>
</feature>
<keyword evidence="2" id="KW-0472">Membrane</keyword>
<feature type="transmembrane region" description="Helical" evidence="2">
    <location>
        <begin position="745"/>
        <end position="762"/>
    </location>
</feature>
<evidence type="ECO:0000313" key="4">
    <source>
        <dbReference type="EMBL" id="KAG2448857.1"/>
    </source>
</evidence>
<dbReference type="GO" id="GO:0042765">
    <property type="term" value="C:GPI-anchor transamidase complex"/>
    <property type="evidence" value="ECO:0007669"/>
    <property type="project" value="InterPro"/>
</dbReference>
<evidence type="ECO:0000256" key="3">
    <source>
        <dbReference type="SAM" id="SignalP"/>
    </source>
</evidence>
<keyword evidence="2" id="KW-1133">Transmembrane helix</keyword>
<organism evidence="4 5">
    <name type="scientific">Chlamydomonas schloesseri</name>
    <dbReference type="NCBI Taxonomy" id="2026947"/>
    <lineage>
        <taxon>Eukaryota</taxon>
        <taxon>Viridiplantae</taxon>
        <taxon>Chlorophyta</taxon>
        <taxon>core chlorophytes</taxon>
        <taxon>Chlorophyceae</taxon>
        <taxon>CS clade</taxon>
        <taxon>Chlamydomonadales</taxon>
        <taxon>Chlamydomonadaceae</taxon>
        <taxon>Chlamydomonas</taxon>
    </lineage>
</organism>
<dbReference type="Proteomes" id="UP000613740">
    <property type="component" value="Unassembled WGS sequence"/>
</dbReference>
<name>A0A835WJQ7_9CHLO</name>
<dbReference type="OrthoDB" id="331263at2759"/>
<keyword evidence="5" id="KW-1185">Reference proteome</keyword>
<evidence type="ECO:0000256" key="2">
    <source>
        <dbReference type="SAM" id="Phobius"/>
    </source>
</evidence>
<accession>A0A835WJQ7</accession>
<evidence type="ECO:0000313" key="5">
    <source>
        <dbReference type="Proteomes" id="UP000613740"/>
    </source>
</evidence>
<evidence type="ECO:0008006" key="6">
    <source>
        <dbReference type="Google" id="ProtNLM"/>
    </source>
</evidence>
<sequence>MCTRSRCCVSKAAAGLAVAVLMAGMAVAQDVFSEEALAAWLGPSHLMVHLRFDQATTASRLHLSFPHAMQHLATALPLKSAELHLTAGRWRYGEWGWPLVPAKPVGAVLDASFVASASSPEAGGTSGGGSGSDSGDAGLEAHWSALVAALSGLSCASLSLLREPRSVGEGHTRLQDLEAGRANASGVAGVRRLRALLPHEALCTENLTPWLRLLPCGDQAGLASLLRHRPTVFGAEYVSLGLLLERGAVSEDRPGVRLVQTATFVVRATAPAAGSGGQAKGAESGTGSAAAAARVMLEQALRAEVEHACPPAARSLVFVAEPREEPAAVVAAAPAAPLTPAAAAAGSCSASAGQADGGEGGVAAGSCTSLREAAPAAGEAVEQEGPGVREQPGAGPQGQQLALWAVSAGSTHHGLTAARSPAVPRLQVYDTLDLLDARGWGLHLPLPSPPARPVGAGGGGLGSASGGASGALGPAPVAVERYVTGAGMLRGGMVLAVRRSPQLRERLRVAAAEAGGACAGAAVGGGGAAADGVCLLEVVCVYQVFPWYIRPWLHTLSVLYDGQPVPLQRHLVSRHVRPATARASPGVVDLCLAASPDVSELRLRLDFSKAFLTAFEYPPDAHRGFDVPAALVSYVEPLALPAAQWREGDSGEGQAPASPLLLALQGGAVQQVYTPALLVPLAAPDFSMPYNVICLSSTVLAVYFGATLNLVMRRGAGDTAGADGAAAAGGAAGKAAARRRRLRKAVQAVVLLVAFGALALYLDSELREQAEEWLRGLGLEVGSPKPLLGCQAQGTC</sequence>
<comment type="caution">
    <text evidence="4">The sequence shown here is derived from an EMBL/GenBank/DDBJ whole genome shotgun (WGS) entry which is preliminary data.</text>
</comment>
<feature type="signal peptide" evidence="3">
    <location>
        <begin position="1"/>
        <end position="28"/>
    </location>
</feature>
<dbReference type="GO" id="GO:0016255">
    <property type="term" value="P:attachment of GPI anchor to protein"/>
    <property type="evidence" value="ECO:0007669"/>
    <property type="project" value="InterPro"/>
</dbReference>
<proteinExistence type="predicted"/>
<gene>
    <name evidence="4" type="ORF">HYH02_006208</name>
</gene>
<feature type="region of interest" description="Disordered" evidence="1">
    <location>
        <begin position="374"/>
        <end position="398"/>
    </location>
</feature>
<dbReference type="EMBL" id="JAEHOD010000016">
    <property type="protein sequence ID" value="KAG2448857.1"/>
    <property type="molecule type" value="Genomic_DNA"/>
</dbReference>